<feature type="domain" description="Glyoxalase-like" evidence="1">
    <location>
        <begin position="27"/>
        <end position="204"/>
    </location>
</feature>
<dbReference type="OrthoDB" id="9812467at2"/>
<dbReference type="SUPFAM" id="SSF54593">
    <property type="entry name" value="Glyoxalase/Bleomycin resistance protein/Dihydroxybiphenyl dioxygenase"/>
    <property type="match status" value="1"/>
</dbReference>
<sequence>MTEFFINELATPEHATAAVETRITPHLDHAVVNVAGRLNHAEQQFRRLGFQLTPRGHHSLGSSNHLAIFGENYLELLGYEAANEHTRKDLWQAPLGLTGLVWKTQNADAVFSHLQQQNIAGSPPAEFFRPVQLNDGSEPNARFRTVPLAADRVPNGRSFFCQHVTPELVWRTEWQRHPNGVTDISGFVITASDPQQAAQVYGELFGKPAVVSDGQGGWKIHAGRATVRFITPDRASAEFGKVPEDENGHARMVALEFATGSLEQVRNSLKVGEISFTDADGRIVVRAEEALGVALTFGLRTEYAV</sequence>
<dbReference type="PANTHER" id="PTHR40265:SF1">
    <property type="entry name" value="GLYOXALASE-LIKE DOMAIN-CONTAINING PROTEIN"/>
    <property type="match status" value="1"/>
</dbReference>
<gene>
    <name evidence="2" type="ORF">EAH77_20590</name>
</gene>
<proteinExistence type="predicted"/>
<keyword evidence="3" id="KW-1185">Reference proteome</keyword>
<dbReference type="InterPro" id="IPR029068">
    <property type="entry name" value="Glyas_Bleomycin-R_OHBP_Dase"/>
</dbReference>
<name>A0A502G6B0_9GAMM</name>
<dbReference type="AlphaFoldDB" id="A0A502G6B0"/>
<protein>
    <submittedName>
        <fullName evidence="2">VOC family protein</fullName>
    </submittedName>
</protein>
<organism evidence="2 3">
    <name type="scientific">Ewingella americana</name>
    <dbReference type="NCBI Taxonomy" id="41202"/>
    <lineage>
        <taxon>Bacteria</taxon>
        <taxon>Pseudomonadati</taxon>
        <taxon>Pseudomonadota</taxon>
        <taxon>Gammaproteobacteria</taxon>
        <taxon>Enterobacterales</taxon>
        <taxon>Yersiniaceae</taxon>
        <taxon>Ewingella</taxon>
    </lineage>
</organism>
<dbReference type="EMBL" id="RCZD01000013">
    <property type="protein sequence ID" value="TPG57617.1"/>
    <property type="molecule type" value="Genomic_DNA"/>
</dbReference>
<evidence type="ECO:0000313" key="2">
    <source>
        <dbReference type="EMBL" id="TPG57617.1"/>
    </source>
</evidence>
<accession>A0A502G6B0</accession>
<dbReference type="InterPro" id="IPR025870">
    <property type="entry name" value="Glyoxalase-like_dom"/>
</dbReference>
<dbReference type="RefSeq" id="WP_140474649.1">
    <property type="nucleotide sequence ID" value="NZ_RCZD01000013.1"/>
</dbReference>
<dbReference type="Proteomes" id="UP000317663">
    <property type="component" value="Unassembled WGS sequence"/>
</dbReference>
<dbReference type="Gene3D" id="3.10.180.10">
    <property type="entry name" value="2,3-Dihydroxybiphenyl 1,2-Dioxygenase, domain 1"/>
    <property type="match status" value="1"/>
</dbReference>
<reference evidence="2 3" key="1">
    <citation type="journal article" date="2019" name="Environ. Microbiol.">
        <title>Species interactions and distinct microbial communities in high Arctic permafrost affected cryosols are associated with the CH4 and CO2 gas fluxes.</title>
        <authorList>
            <person name="Altshuler I."/>
            <person name="Hamel J."/>
            <person name="Turney S."/>
            <person name="Magnuson E."/>
            <person name="Levesque R."/>
            <person name="Greer C."/>
            <person name="Whyte L.G."/>
        </authorList>
    </citation>
    <scope>NUCLEOTIDE SEQUENCE [LARGE SCALE GENOMIC DNA]</scope>
    <source>
        <strain evidence="2 3">E4</strain>
    </source>
</reference>
<evidence type="ECO:0000259" key="1">
    <source>
        <dbReference type="Pfam" id="PF13468"/>
    </source>
</evidence>
<evidence type="ECO:0000313" key="3">
    <source>
        <dbReference type="Proteomes" id="UP000317663"/>
    </source>
</evidence>
<dbReference type="PANTHER" id="PTHR40265">
    <property type="entry name" value="BLL2707 PROTEIN"/>
    <property type="match status" value="1"/>
</dbReference>
<dbReference type="Pfam" id="PF13468">
    <property type="entry name" value="Glyoxalase_3"/>
    <property type="match status" value="1"/>
</dbReference>
<comment type="caution">
    <text evidence="2">The sequence shown here is derived from an EMBL/GenBank/DDBJ whole genome shotgun (WGS) entry which is preliminary data.</text>
</comment>